<proteinExistence type="inferred from homology"/>
<evidence type="ECO:0000256" key="2">
    <source>
        <dbReference type="ARBA" id="ARBA00004922"/>
    </source>
</evidence>
<protein>
    <recommendedName>
        <fullName evidence="4">alpha-1,6-mannosyl-glycoprotein 6-beta-N-acetylglucosaminyltransferase</fullName>
        <ecNumber evidence="4">2.4.1.155</ecNumber>
    </recommendedName>
</protein>
<keyword evidence="7 14" id="KW-0812">Transmembrane</keyword>
<comment type="subcellular location">
    <subcellularLocation>
        <location evidence="1">Golgi apparatus membrane</location>
        <topology evidence="1">Single-pass type II membrane protein</topology>
    </subcellularLocation>
</comment>
<dbReference type="PANTHER" id="PTHR15075:SF2">
    <property type="entry name" value="ALPHA-1,6-MANNOSYLGLYCOPROTEIN 6-BETA-N-ACETYLGLUCOSAMINYLTRANSFERASE"/>
    <property type="match status" value="1"/>
</dbReference>
<sequence length="655" mass="73514">QFYRGMRWPRLCRGARLLFLIVLSIVGGCIVYEYWTLSHLSEISPTETLLKASTALLKAEPEEPPQNLNTSECFPTISELADFPNCKSKWEWMRNGWKTDACYATMGVNGTGCSFRYFLSTVEKHCPVMEGVNPHGNRTLAMPNFSMDELFAKMVDKPVNFEFIKKRITRMWNSWKEGYEESVRKHPKSMENRSQLRIILHLGFLTNTKFGELSSKGGPLGELVQWSDLIASLHILGHDLRISTQTDTVVRNIDSFSRTGPCPNGNQIDLIFTDIMGLRVMQKKRRAFVVTNKCKLRLLDSFGTQAEFNSREYFNAHKTELGKTNPWGGHGLALRQFLSLYPHSPDNTFLGFVVNTHPPNHTERRDRSGVLVYGKEKYMWEKAEEAVKTAMEVTEVHATVADASDASSLPPGVINHGLQSEEDFHALLSKVRVFLGLGFPFEGPAPLEAVAHGAIFINPRFIPPKGRLTHKFFAEKPTLRTLSSQCPYLEEMGEPWVITVDTQNKTALKDALERAMLSEVTPRLPSELTAAGMVLRVSLMVDRLNTCEQLPSWPPPSALRERIGEEGASCETTCAAAGLRCDSALFPLVNRREKLEKEMGCERVGTAPSIVAPSRCTLQEKALLFSCSSSLAGTVRLCPCRDFLPDQRELCTQCL</sequence>
<dbReference type="InterPro" id="IPR026116">
    <property type="entry name" value="GT18_cat"/>
</dbReference>
<evidence type="ECO:0000313" key="17">
    <source>
        <dbReference type="Proteomes" id="UP001328107"/>
    </source>
</evidence>
<evidence type="ECO:0000256" key="14">
    <source>
        <dbReference type="SAM" id="Phobius"/>
    </source>
</evidence>
<gene>
    <name evidence="16" type="ORF">PMAYCL1PPCAC_23143</name>
</gene>
<keyword evidence="11 14" id="KW-0472">Membrane</keyword>
<dbReference type="GO" id="GO:0006487">
    <property type="term" value="P:protein N-linked glycosylation"/>
    <property type="evidence" value="ECO:0007669"/>
    <property type="project" value="TreeGrafter"/>
</dbReference>
<evidence type="ECO:0000313" key="16">
    <source>
        <dbReference type="EMBL" id="GMR52948.1"/>
    </source>
</evidence>
<keyword evidence="17" id="KW-1185">Reference proteome</keyword>
<accession>A0AAN5I5F0</accession>
<evidence type="ECO:0000256" key="13">
    <source>
        <dbReference type="ARBA" id="ARBA00048243"/>
    </source>
</evidence>
<reference evidence="17" key="1">
    <citation type="submission" date="2022-10" db="EMBL/GenBank/DDBJ databases">
        <title>Genome assembly of Pristionchus species.</title>
        <authorList>
            <person name="Yoshida K."/>
            <person name="Sommer R.J."/>
        </authorList>
    </citation>
    <scope>NUCLEOTIDE SEQUENCE [LARGE SCALE GENOMIC DNA]</scope>
    <source>
        <strain evidence="17">RS5460</strain>
    </source>
</reference>
<dbReference type="GO" id="GO:0030144">
    <property type="term" value="F:alpha-1,6-mannosylglycoprotein 6-beta-N-acetylglucosaminyltransferase activity"/>
    <property type="evidence" value="ECO:0007669"/>
    <property type="project" value="UniProtKB-EC"/>
</dbReference>
<dbReference type="Pfam" id="PF15024">
    <property type="entry name" value="Glyco_transf_18"/>
    <property type="match status" value="1"/>
</dbReference>
<dbReference type="InterPro" id="IPR052105">
    <property type="entry name" value="MGAT5_Glycosyltransferase"/>
</dbReference>
<evidence type="ECO:0000256" key="7">
    <source>
        <dbReference type="ARBA" id="ARBA00022692"/>
    </source>
</evidence>
<feature type="non-terminal residue" evidence="16">
    <location>
        <position position="1"/>
    </location>
</feature>
<keyword evidence="8" id="KW-0735">Signal-anchor</keyword>
<keyword evidence="10" id="KW-0333">Golgi apparatus</keyword>
<evidence type="ECO:0000256" key="9">
    <source>
        <dbReference type="ARBA" id="ARBA00022989"/>
    </source>
</evidence>
<evidence type="ECO:0000256" key="11">
    <source>
        <dbReference type="ARBA" id="ARBA00023136"/>
    </source>
</evidence>
<evidence type="ECO:0000256" key="5">
    <source>
        <dbReference type="ARBA" id="ARBA00022676"/>
    </source>
</evidence>
<evidence type="ECO:0000259" key="15">
    <source>
        <dbReference type="Pfam" id="PF15024"/>
    </source>
</evidence>
<name>A0AAN5I5F0_9BILA</name>
<comment type="similarity">
    <text evidence="3">Belongs to the glycosyltransferase 18 family.</text>
</comment>
<dbReference type="Proteomes" id="UP001328107">
    <property type="component" value="Unassembled WGS sequence"/>
</dbReference>
<keyword evidence="6" id="KW-0808">Transferase</keyword>
<comment type="pathway">
    <text evidence="2">Protein modification; protein glycosylation.</text>
</comment>
<evidence type="ECO:0000256" key="8">
    <source>
        <dbReference type="ARBA" id="ARBA00022968"/>
    </source>
</evidence>
<dbReference type="EC" id="2.4.1.155" evidence="4"/>
<comment type="catalytic activity">
    <reaction evidence="13">
        <text>N(4)-{beta-D-GlcNAc-(1-&gt;2)-[beta-D-GlcNAc-(1-&gt;4)]-alpha-D-Man-(1-&gt;3)-[beta-D-GlcNAc-(1-&gt;2)-alpha-D-Man-(1-&gt;6)]-beta-D-Man-(1-&gt;4)-beta-D-GlcNAc-(1-&gt;4)-beta-D-GlcNAc}-L-asparaginyl-[protein] + UDP-N-acetyl-alpha-D-glucosamine = N(4)-{beta-D-GlcNAc-(1-&gt;2)-[beta-D-GlcNAc-(1-&gt;4)]-alpha-D-Man-(1-&gt;3)-[beta-D-GlcNAc-(1-&gt;2)-[beta-D-GlcNAc-(1-&gt;6)]-alpha-D-Man-(1-&gt;6)]-beta-D-Man-(1-&gt;4)-beta-D-GlcNAc-(1-&gt;4)-beta-D-GlcNAc}-L-asparaginyl-[protein] + UDP + H(+)</text>
        <dbReference type="Rhea" id="RHEA:16921"/>
        <dbReference type="Rhea" id="RHEA-COMP:14374"/>
        <dbReference type="Rhea" id="RHEA-COMP:14377"/>
        <dbReference type="ChEBI" id="CHEBI:15378"/>
        <dbReference type="ChEBI" id="CHEBI:57705"/>
        <dbReference type="ChEBI" id="CHEBI:58223"/>
        <dbReference type="ChEBI" id="CHEBI:139507"/>
        <dbReference type="ChEBI" id="CHEBI:139510"/>
        <dbReference type="EC" id="2.4.1.155"/>
    </reaction>
</comment>
<evidence type="ECO:0000256" key="12">
    <source>
        <dbReference type="ARBA" id="ARBA00023180"/>
    </source>
</evidence>
<evidence type="ECO:0000256" key="6">
    <source>
        <dbReference type="ARBA" id="ARBA00022679"/>
    </source>
</evidence>
<evidence type="ECO:0000256" key="1">
    <source>
        <dbReference type="ARBA" id="ARBA00004323"/>
    </source>
</evidence>
<dbReference type="PANTHER" id="PTHR15075">
    <property type="entry name" value="ALPHA-MANNOSIDE BETA-1,6-N-ACETYLGLUCOSAMINYLTRANSFERASE"/>
    <property type="match status" value="1"/>
</dbReference>
<keyword evidence="12" id="KW-0325">Glycoprotein</keyword>
<comment type="caution">
    <text evidence="16">The sequence shown here is derived from an EMBL/GenBank/DDBJ whole genome shotgun (WGS) entry which is preliminary data.</text>
</comment>
<feature type="domain" description="Glycosyltransferase family 18 catalytic" evidence="15">
    <location>
        <begin position="102"/>
        <end position="640"/>
    </location>
</feature>
<evidence type="ECO:0000256" key="3">
    <source>
        <dbReference type="ARBA" id="ARBA00007477"/>
    </source>
</evidence>
<evidence type="ECO:0000256" key="10">
    <source>
        <dbReference type="ARBA" id="ARBA00023034"/>
    </source>
</evidence>
<dbReference type="GO" id="GO:0000139">
    <property type="term" value="C:Golgi membrane"/>
    <property type="evidence" value="ECO:0007669"/>
    <property type="project" value="UniProtKB-SubCell"/>
</dbReference>
<dbReference type="EMBL" id="BTRK01000005">
    <property type="protein sequence ID" value="GMR52948.1"/>
    <property type="molecule type" value="Genomic_DNA"/>
</dbReference>
<organism evidence="16 17">
    <name type="scientific">Pristionchus mayeri</name>
    <dbReference type="NCBI Taxonomy" id="1317129"/>
    <lineage>
        <taxon>Eukaryota</taxon>
        <taxon>Metazoa</taxon>
        <taxon>Ecdysozoa</taxon>
        <taxon>Nematoda</taxon>
        <taxon>Chromadorea</taxon>
        <taxon>Rhabditida</taxon>
        <taxon>Rhabditina</taxon>
        <taxon>Diplogasteromorpha</taxon>
        <taxon>Diplogasteroidea</taxon>
        <taxon>Neodiplogasteridae</taxon>
        <taxon>Pristionchus</taxon>
    </lineage>
</organism>
<keyword evidence="9 14" id="KW-1133">Transmembrane helix</keyword>
<feature type="transmembrane region" description="Helical" evidence="14">
    <location>
        <begin position="14"/>
        <end position="35"/>
    </location>
</feature>
<evidence type="ECO:0000256" key="4">
    <source>
        <dbReference type="ARBA" id="ARBA00012671"/>
    </source>
</evidence>
<keyword evidence="5" id="KW-0328">Glycosyltransferase</keyword>
<dbReference type="AlphaFoldDB" id="A0AAN5I5F0"/>